<feature type="transmembrane region" description="Helical" evidence="1">
    <location>
        <begin position="37"/>
        <end position="59"/>
    </location>
</feature>
<name>A0A1G1YWL1_9BACT</name>
<reference evidence="2 3" key="1">
    <citation type="journal article" date="2016" name="Nat. Commun.">
        <title>Thousands of microbial genomes shed light on interconnected biogeochemical processes in an aquifer system.</title>
        <authorList>
            <person name="Anantharaman K."/>
            <person name="Brown C.T."/>
            <person name="Hug L.A."/>
            <person name="Sharon I."/>
            <person name="Castelle C.J."/>
            <person name="Probst A.J."/>
            <person name="Thomas B.C."/>
            <person name="Singh A."/>
            <person name="Wilkins M.J."/>
            <person name="Karaoz U."/>
            <person name="Brodie E.L."/>
            <person name="Williams K.H."/>
            <person name="Hubbard S.S."/>
            <person name="Banfield J.F."/>
        </authorList>
    </citation>
    <scope>NUCLEOTIDE SEQUENCE [LARGE SCALE GENOMIC DNA]</scope>
</reference>
<evidence type="ECO:0000313" key="3">
    <source>
        <dbReference type="Proteomes" id="UP000177062"/>
    </source>
</evidence>
<evidence type="ECO:0000256" key="1">
    <source>
        <dbReference type="SAM" id="Phobius"/>
    </source>
</evidence>
<keyword evidence="1" id="KW-0812">Transmembrane</keyword>
<evidence type="ECO:0000313" key="2">
    <source>
        <dbReference type="EMBL" id="OGY56775.1"/>
    </source>
</evidence>
<dbReference type="AlphaFoldDB" id="A0A1G1YWL1"/>
<comment type="caution">
    <text evidence="2">The sequence shown here is derived from an EMBL/GenBank/DDBJ whole genome shotgun (WGS) entry which is preliminary data.</text>
</comment>
<organism evidence="2 3">
    <name type="scientific">Candidatus Colwellbacteria bacterium RBG_13_48_8</name>
    <dbReference type="NCBI Taxonomy" id="1797685"/>
    <lineage>
        <taxon>Bacteria</taxon>
        <taxon>Candidatus Colwelliibacteriota</taxon>
    </lineage>
</organism>
<keyword evidence="1" id="KW-0472">Membrane</keyword>
<dbReference type="EMBL" id="MHIT01000018">
    <property type="protein sequence ID" value="OGY56775.1"/>
    <property type="molecule type" value="Genomic_DNA"/>
</dbReference>
<proteinExistence type="predicted"/>
<gene>
    <name evidence="2" type="ORF">A2Y84_00525</name>
</gene>
<protein>
    <submittedName>
        <fullName evidence="2">Uncharacterized protein</fullName>
    </submittedName>
</protein>
<accession>A0A1G1YWL1</accession>
<feature type="non-terminal residue" evidence="2">
    <location>
        <position position="89"/>
    </location>
</feature>
<feature type="transmembrane region" description="Helical" evidence="1">
    <location>
        <begin position="66"/>
        <end position="88"/>
    </location>
</feature>
<keyword evidence="1" id="KW-1133">Transmembrane helix</keyword>
<dbReference type="Proteomes" id="UP000177062">
    <property type="component" value="Unassembled WGS sequence"/>
</dbReference>
<sequence length="89" mass="10120">MSEKSKPNTGMAIVAYLVFFLPLLTEAKKDPFVRYHVGQGLGLLITFFIFRFLTIFLLGPSVLFAVVFYLYLTYLINILLLVLLVLGIM</sequence>